<feature type="transmembrane region" description="Helical" evidence="4">
    <location>
        <begin position="12"/>
        <end position="37"/>
    </location>
</feature>
<dbReference type="PANTHER" id="PTHR23546">
    <property type="entry name" value="TRANSPORT PROTEIN"/>
    <property type="match status" value="1"/>
</dbReference>
<feature type="transmembrane region" description="Helical" evidence="4">
    <location>
        <begin position="261"/>
        <end position="281"/>
    </location>
</feature>
<evidence type="ECO:0000259" key="5">
    <source>
        <dbReference type="PROSITE" id="PS50850"/>
    </source>
</evidence>
<feature type="transmembrane region" description="Helical" evidence="4">
    <location>
        <begin position="109"/>
        <end position="130"/>
    </location>
</feature>
<feature type="transmembrane region" description="Helical" evidence="4">
    <location>
        <begin position="79"/>
        <end position="97"/>
    </location>
</feature>
<comment type="caution">
    <text evidence="6">The sequence shown here is derived from an EMBL/GenBank/DDBJ whole genome shotgun (WGS) entry which is preliminary data.</text>
</comment>
<feature type="transmembrane region" description="Helical" evidence="4">
    <location>
        <begin position="288"/>
        <end position="307"/>
    </location>
</feature>
<evidence type="ECO:0000313" key="6">
    <source>
        <dbReference type="EMBL" id="PSW17186.1"/>
    </source>
</evidence>
<reference evidence="6 7" key="1">
    <citation type="submission" date="2018-01" db="EMBL/GenBank/DDBJ databases">
        <title>Whole genome sequencing of Histamine producing bacteria.</title>
        <authorList>
            <person name="Butler K."/>
        </authorList>
    </citation>
    <scope>NUCLEOTIDE SEQUENCE [LARGE SCALE GENOMIC DNA]</scope>
    <source>
        <strain evidence="6 7">DSM 100436</strain>
    </source>
</reference>
<feature type="transmembrane region" description="Helical" evidence="4">
    <location>
        <begin position="347"/>
        <end position="369"/>
    </location>
</feature>
<sequence length="401" mass="42559">MTEKVQAITKPYPLYILASIATLMGIGQNGLLVSLPLLIEYSAFSLPEWSMLIALGSFLFLPAAPYWGKRSDRRGPKPIVKIALMGMALSFFMLLGFSQLSHSFSDLYWVWLIGLIGARVIYGLTVAGLVPALQHWAILLCGEDNRMQAIGTISIGLSSGRLVGPLFCIAVLNISPYASLATMAVFPIIALLAAWALPAPEFTSNDSSRAAQSKGWLPPASLASYLLSGLFLCIVIALLQYTLPAILNDMTTWSSSEISNAIGLLLTLSAAVTLATQVIVIKKKRLSAAKMFRIGGVTLALGATLFLTGNLVFFAIGMAILSFGAALLVPAYTTLATQAHKHSPGATSGFIAMSHTVGYTLAAVLAYSVQIAPIFPIYICLAASVAILIISANKGAHFVTM</sequence>
<feature type="transmembrane region" description="Helical" evidence="4">
    <location>
        <begin position="49"/>
        <end position="67"/>
    </location>
</feature>
<feature type="transmembrane region" description="Helical" evidence="4">
    <location>
        <begin position="220"/>
        <end position="241"/>
    </location>
</feature>
<dbReference type="SUPFAM" id="SSF103473">
    <property type="entry name" value="MFS general substrate transporter"/>
    <property type="match status" value="1"/>
</dbReference>
<evidence type="ECO:0000256" key="4">
    <source>
        <dbReference type="SAM" id="Phobius"/>
    </source>
</evidence>
<dbReference type="GO" id="GO:0022857">
    <property type="term" value="F:transmembrane transporter activity"/>
    <property type="evidence" value="ECO:0007669"/>
    <property type="project" value="InterPro"/>
</dbReference>
<keyword evidence="3 4" id="KW-0472">Membrane</keyword>
<dbReference type="EMBL" id="PYMA01000015">
    <property type="protein sequence ID" value="PSW17186.1"/>
    <property type="molecule type" value="Genomic_DNA"/>
</dbReference>
<name>A0A2T3NNE7_9GAMM</name>
<dbReference type="InterPro" id="IPR020846">
    <property type="entry name" value="MFS_dom"/>
</dbReference>
<protein>
    <submittedName>
        <fullName evidence="6">MFS transporter</fullName>
    </submittedName>
</protein>
<accession>A0A2T3NNE7</accession>
<dbReference type="Proteomes" id="UP000241771">
    <property type="component" value="Unassembled WGS sequence"/>
</dbReference>
<dbReference type="OrthoDB" id="65739at2"/>
<dbReference type="AlphaFoldDB" id="A0A2T3NNE7"/>
<dbReference type="PROSITE" id="PS50850">
    <property type="entry name" value="MFS"/>
    <property type="match status" value="1"/>
</dbReference>
<evidence type="ECO:0000256" key="2">
    <source>
        <dbReference type="ARBA" id="ARBA00022989"/>
    </source>
</evidence>
<feature type="transmembrane region" description="Helical" evidence="4">
    <location>
        <begin position="178"/>
        <end position="199"/>
    </location>
</feature>
<feature type="domain" description="Major facilitator superfamily (MFS) profile" evidence="5">
    <location>
        <begin position="13"/>
        <end position="394"/>
    </location>
</feature>
<feature type="transmembrane region" description="Helical" evidence="4">
    <location>
        <begin position="313"/>
        <end position="335"/>
    </location>
</feature>
<evidence type="ECO:0000313" key="7">
    <source>
        <dbReference type="Proteomes" id="UP000241771"/>
    </source>
</evidence>
<organism evidence="6 7">
    <name type="scientific">Photobacterium sanctipauli</name>
    <dbReference type="NCBI Taxonomy" id="1342794"/>
    <lineage>
        <taxon>Bacteria</taxon>
        <taxon>Pseudomonadati</taxon>
        <taxon>Pseudomonadota</taxon>
        <taxon>Gammaproteobacteria</taxon>
        <taxon>Vibrionales</taxon>
        <taxon>Vibrionaceae</taxon>
        <taxon>Photobacterium</taxon>
    </lineage>
</organism>
<dbReference type="Pfam" id="PF07690">
    <property type="entry name" value="MFS_1"/>
    <property type="match status" value="1"/>
</dbReference>
<evidence type="ECO:0000256" key="3">
    <source>
        <dbReference type="ARBA" id="ARBA00023136"/>
    </source>
</evidence>
<keyword evidence="7" id="KW-1185">Reference proteome</keyword>
<evidence type="ECO:0000256" key="1">
    <source>
        <dbReference type="ARBA" id="ARBA00022692"/>
    </source>
</evidence>
<dbReference type="InterPro" id="IPR036259">
    <property type="entry name" value="MFS_trans_sf"/>
</dbReference>
<proteinExistence type="predicted"/>
<feature type="transmembrane region" description="Helical" evidence="4">
    <location>
        <begin position="150"/>
        <end position="172"/>
    </location>
</feature>
<feature type="transmembrane region" description="Helical" evidence="4">
    <location>
        <begin position="375"/>
        <end position="392"/>
    </location>
</feature>
<dbReference type="Gene3D" id="1.20.1250.20">
    <property type="entry name" value="MFS general substrate transporter like domains"/>
    <property type="match status" value="1"/>
</dbReference>
<dbReference type="RefSeq" id="WP_036831581.1">
    <property type="nucleotide sequence ID" value="NZ_JGVO01001593.1"/>
</dbReference>
<dbReference type="InterPro" id="IPR011701">
    <property type="entry name" value="MFS"/>
</dbReference>
<dbReference type="PANTHER" id="PTHR23546:SF1">
    <property type="entry name" value="MEMBRANE PROTEIN"/>
    <property type="match status" value="1"/>
</dbReference>
<keyword evidence="1 4" id="KW-0812">Transmembrane</keyword>
<gene>
    <name evidence="6" type="ORF">C9I98_19445</name>
</gene>
<keyword evidence="2 4" id="KW-1133">Transmembrane helix</keyword>